<accession>A0A1H8NHH7</accession>
<organism evidence="2 3">
    <name type="scientific">Pseudorhodobacter antarcticus</name>
    <dbReference type="NCBI Taxonomy" id="1077947"/>
    <lineage>
        <taxon>Bacteria</taxon>
        <taxon>Pseudomonadati</taxon>
        <taxon>Pseudomonadota</taxon>
        <taxon>Alphaproteobacteria</taxon>
        <taxon>Rhodobacterales</taxon>
        <taxon>Paracoccaceae</taxon>
        <taxon>Pseudorhodobacter</taxon>
    </lineage>
</organism>
<evidence type="ECO:0000256" key="1">
    <source>
        <dbReference type="SAM" id="Phobius"/>
    </source>
</evidence>
<dbReference type="STRING" id="1077947.SAMN05216227_10843"/>
<gene>
    <name evidence="2" type="ORF">SAMN05216227_10843</name>
</gene>
<reference evidence="2 3" key="1">
    <citation type="submission" date="2016-10" db="EMBL/GenBank/DDBJ databases">
        <authorList>
            <person name="de Groot N.N."/>
        </authorList>
    </citation>
    <scope>NUCLEOTIDE SEQUENCE [LARGE SCALE GENOMIC DNA]</scope>
    <source>
        <strain evidence="2 3">CGMCC 1.10836</strain>
    </source>
</reference>
<name>A0A1H8NHH7_9RHOB</name>
<keyword evidence="1" id="KW-1133">Transmembrane helix</keyword>
<protein>
    <submittedName>
        <fullName evidence="2">Uncharacterized protein</fullName>
    </submittedName>
</protein>
<evidence type="ECO:0000313" key="3">
    <source>
        <dbReference type="Proteomes" id="UP000183002"/>
    </source>
</evidence>
<dbReference type="Proteomes" id="UP000183002">
    <property type="component" value="Unassembled WGS sequence"/>
</dbReference>
<sequence>MTSWPDTSVGARTGCGTHLLLVGLILLGWAFALARLLTIDTPGSRVAAKVFPVHVGYGPIF</sequence>
<dbReference type="EMBL" id="FOCO01000084">
    <property type="protein sequence ID" value="SEO29037.1"/>
    <property type="molecule type" value="Genomic_DNA"/>
</dbReference>
<evidence type="ECO:0000313" key="2">
    <source>
        <dbReference type="EMBL" id="SEO29037.1"/>
    </source>
</evidence>
<proteinExistence type="predicted"/>
<keyword evidence="1" id="KW-0472">Membrane</keyword>
<keyword evidence="1" id="KW-0812">Transmembrane</keyword>
<feature type="transmembrane region" description="Helical" evidence="1">
    <location>
        <begin position="20"/>
        <end position="39"/>
    </location>
</feature>
<dbReference type="AlphaFoldDB" id="A0A1H8NHH7"/>
<keyword evidence="3" id="KW-1185">Reference proteome</keyword>